<comment type="caution">
    <text evidence="1">The sequence shown here is derived from an EMBL/GenBank/DDBJ whole genome shotgun (WGS) entry which is preliminary data.</text>
</comment>
<dbReference type="Proteomes" id="UP000013173">
    <property type="component" value="Unassembled WGS sequence"/>
</dbReference>
<gene>
    <name evidence="1" type="ORF">F892_01694</name>
</gene>
<protein>
    <submittedName>
        <fullName evidence="1">Uncharacterized protein</fullName>
    </submittedName>
</protein>
<dbReference type="EMBL" id="APRW01000009">
    <property type="protein sequence ID" value="ENX22452.1"/>
    <property type="molecule type" value="Genomic_DNA"/>
</dbReference>
<keyword evidence="2" id="KW-1185">Reference proteome</keyword>
<reference evidence="1 2" key="1">
    <citation type="submission" date="2013-02" db="EMBL/GenBank/DDBJ databases">
        <title>The Genome Sequence of Acinetobacter sp. NIPH 2168.</title>
        <authorList>
            <consortium name="The Broad Institute Genome Sequencing Platform"/>
            <consortium name="The Broad Institute Genome Sequencing Center for Infectious Disease"/>
            <person name="Cerqueira G."/>
            <person name="Feldgarden M."/>
            <person name="Courvalin P."/>
            <person name="Perichon B."/>
            <person name="Grillot-Courvalin C."/>
            <person name="Clermont D."/>
            <person name="Rocha E."/>
            <person name="Yoon E.-J."/>
            <person name="Nemec A."/>
            <person name="Walker B."/>
            <person name="Young S.K."/>
            <person name="Zeng Q."/>
            <person name="Gargeya S."/>
            <person name="Fitzgerald M."/>
            <person name="Haas B."/>
            <person name="Abouelleil A."/>
            <person name="Alvarado L."/>
            <person name="Arachchi H.M."/>
            <person name="Berlin A.M."/>
            <person name="Chapman S.B."/>
            <person name="Dewar J."/>
            <person name="Goldberg J."/>
            <person name="Griggs A."/>
            <person name="Gujja S."/>
            <person name="Hansen M."/>
            <person name="Howarth C."/>
            <person name="Imamovic A."/>
            <person name="Larimer J."/>
            <person name="McCowan C."/>
            <person name="Murphy C."/>
            <person name="Neiman D."/>
            <person name="Pearson M."/>
            <person name="Priest M."/>
            <person name="Roberts A."/>
            <person name="Saif S."/>
            <person name="Shea T."/>
            <person name="Sisk P."/>
            <person name="Sykes S."/>
            <person name="Wortman J."/>
            <person name="Nusbaum C."/>
            <person name="Birren B."/>
        </authorList>
    </citation>
    <scope>NUCLEOTIDE SEQUENCE [LARGE SCALE GENOMIC DNA]</scope>
    <source>
        <strain evidence="1 2">NIPH 2168</strain>
    </source>
</reference>
<proteinExistence type="predicted"/>
<evidence type="ECO:0000313" key="1">
    <source>
        <dbReference type="EMBL" id="ENX22452.1"/>
    </source>
</evidence>
<accession>N9Q666</accession>
<organism evidence="1 2">
    <name type="scientific">Acinetobacter vivianii</name>
    <dbReference type="NCBI Taxonomy" id="1776742"/>
    <lineage>
        <taxon>Bacteria</taxon>
        <taxon>Pseudomonadati</taxon>
        <taxon>Pseudomonadota</taxon>
        <taxon>Gammaproteobacteria</taxon>
        <taxon>Moraxellales</taxon>
        <taxon>Moraxellaceae</taxon>
        <taxon>Acinetobacter</taxon>
    </lineage>
</organism>
<dbReference type="AlphaFoldDB" id="N9Q666"/>
<name>N9Q666_9GAMM</name>
<dbReference type="HOGENOM" id="CLU_190413_2_0_6"/>
<evidence type="ECO:0000313" key="2">
    <source>
        <dbReference type="Proteomes" id="UP000013173"/>
    </source>
</evidence>
<sequence>MINICIGGDLDGVVVTNREGTYFEASEIDATKKSSYNCQTYIVEGKPYRFWLCAEMPYAETTVIANKHLAQNIHIFHKF</sequence>